<dbReference type="GO" id="GO:0005524">
    <property type="term" value="F:ATP binding"/>
    <property type="evidence" value="ECO:0007669"/>
    <property type="project" value="UniProtKB-KW"/>
</dbReference>
<protein>
    <recommendedName>
        <fullName evidence="4">Carboxyltransferase domain-containing protein</fullName>
    </recommendedName>
</protein>
<keyword evidence="3" id="KW-0067">ATP-binding</keyword>
<dbReference type="InterPro" id="IPR029000">
    <property type="entry name" value="Cyclophilin-like_dom_sf"/>
</dbReference>
<reference evidence="5" key="1">
    <citation type="journal article" date="2015" name="Nature">
        <title>Complex archaea that bridge the gap between prokaryotes and eukaryotes.</title>
        <authorList>
            <person name="Spang A."/>
            <person name="Saw J.H."/>
            <person name="Jorgensen S.L."/>
            <person name="Zaremba-Niedzwiedzka K."/>
            <person name="Martijn J."/>
            <person name="Lind A.E."/>
            <person name="van Eijk R."/>
            <person name="Schleper C."/>
            <person name="Guy L."/>
            <person name="Ettema T.J."/>
        </authorList>
    </citation>
    <scope>NUCLEOTIDE SEQUENCE</scope>
</reference>
<evidence type="ECO:0000256" key="2">
    <source>
        <dbReference type="ARBA" id="ARBA00022801"/>
    </source>
</evidence>
<sequence>MIEVLRASPLLTVQDTGRSGLRHLGVPLTGMMDTPALMAANLLLGNPIDAAGLEVSFGPTWLKAHQDIQIVLMGTDMRARLMTPDGKHSIQDYLAPGFIHDIPAGHRIHCQAAADPGQRSCLAVAGGIDVPLVMGSRSTDLNNAFGGYQGRTLRAGDILPVAISSRQSNKGAKSHGIRQARANMTLRTVTGPEYGAFTDRSQSAFWHTEWQVTPLSNRMGLRLNGERLRLQQPGDRQSSGVMPGVIQIPPDGQPIILGNDGQTTGGYPQLGSVVAADLWQLAYLSPGTVINFLQISIDDALALSATQSLKLKQLELWLGWSQS</sequence>
<evidence type="ECO:0000256" key="1">
    <source>
        <dbReference type="ARBA" id="ARBA00022741"/>
    </source>
</evidence>
<evidence type="ECO:0000256" key="3">
    <source>
        <dbReference type="ARBA" id="ARBA00022840"/>
    </source>
</evidence>
<dbReference type="PANTHER" id="PTHR43309:SF3">
    <property type="entry name" value="5-OXOPROLINASE SUBUNIT C"/>
    <property type="match status" value="1"/>
</dbReference>
<name>A0A0F9YL68_9ZZZZ</name>
<proteinExistence type="predicted"/>
<keyword evidence="1" id="KW-0547">Nucleotide-binding</keyword>
<dbReference type="SMART" id="SM00797">
    <property type="entry name" value="AHS2"/>
    <property type="match status" value="1"/>
</dbReference>
<dbReference type="InterPro" id="IPR003778">
    <property type="entry name" value="CT_A_B"/>
</dbReference>
<evidence type="ECO:0000259" key="4">
    <source>
        <dbReference type="SMART" id="SM00797"/>
    </source>
</evidence>
<dbReference type="EMBL" id="LAZR01000019">
    <property type="protein sequence ID" value="KKO05309.1"/>
    <property type="molecule type" value="Genomic_DNA"/>
</dbReference>
<evidence type="ECO:0000313" key="5">
    <source>
        <dbReference type="EMBL" id="KKO05309.1"/>
    </source>
</evidence>
<accession>A0A0F9YL68</accession>
<dbReference type="AlphaFoldDB" id="A0A0F9YL68"/>
<dbReference type="NCBIfam" id="TIGR00724">
    <property type="entry name" value="urea_amlyse_rel"/>
    <property type="match status" value="1"/>
</dbReference>
<gene>
    <name evidence="5" type="ORF">LCGC14_0075800</name>
</gene>
<feature type="domain" description="Carboxyltransferase" evidence="4">
    <location>
        <begin position="23"/>
        <end position="310"/>
    </location>
</feature>
<dbReference type="SUPFAM" id="SSF50891">
    <property type="entry name" value="Cyclophilin-like"/>
    <property type="match status" value="1"/>
</dbReference>
<comment type="caution">
    <text evidence="5">The sequence shown here is derived from an EMBL/GenBank/DDBJ whole genome shotgun (WGS) entry which is preliminary data.</text>
</comment>
<dbReference type="PANTHER" id="PTHR43309">
    <property type="entry name" value="5-OXOPROLINASE SUBUNIT C"/>
    <property type="match status" value="1"/>
</dbReference>
<dbReference type="InterPro" id="IPR052708">
    <property type="entry name" value="PxpC"/>
</dbReference>
<dbReference type="GO" id="GO:0016787">
    <property type="term" value="F:hydrolase activity"/>
    <property type="evidence" value="ECO:0007669"/>
    <property type="project" value="UniProtKB-KW"/>
</dbReference>
<organism evidence="5">
    <name type="scientific">marine sediment metagenome</name>
    <dbReference type="NCBI Taxonomy" id="412755"/>
    <lineage>
        <taxon>unclassified sequences</taxon>
        <taxon>metagenomes</taxon>
        <taxon>ecological metagenomes</taxon>
    </lineage>
</organism>
<dbReference type="Gene3D" id="2.40.100.10">
    <property type="entry name" value="Cyclophilin-like"/>
    <property type="match status" value="1"/>
</dbReference>
<dbReference type="Pfam" id="PF02626">
    <property type="entry name" value="CT_A_B"/>
    <property type="match status" value="1"/>
</dbReference>
<keyword evidence="2" id="KW-0378">Hydrolase</keyword>